<keyword evidence="1" id="KW-0812">Transmembrane</keyword>
<dbReference type="InterPro" id="IPR053170">
    <property type="entry name" value="Transcription_regulator"/>
</dbReference>
<dbReference type="GO" id="GO:0016787">
    <property type="term" value="F:hydrolase activity"/>
    <property type="evidence" value="ECO:0007669"/>
    <property type="project" value="UniProtKB-KW"/>
</dbReference>
<feature type="transmembrane region" description="Helical" evidence="1">
    <location>
        <begin position="59"/>
        <end position="77"/>
    </location>
</feature>
<feature type="transmembrane region" description="Helical" evidence="1">
    <location>
        <begin position="131"/>
        <end position="152"/>
    </location>
</feature>
<comment type="caution">
    <text evidence="2">The sequence shown here is derived from an EMBL/GenBank/DDBJ whole genome shotgun (WGS) entry which is preliminary data.</text>
</comment>
<sequence>PAASLGEQSASEGRQRPKVTRGRIVTWSLMLGAIFPDSDVLRDLFSHDRLLVVTWHRSITHSLVMLPLWAMLLAGLTRALTSWRKWEAPSFAASSGIYAVGILSHILLDLVTSFGTMIWSPLKWSRPAWDLLFIVDFNFTGIVLVPQLLAWVYSHPGKTWPRALGTWLVFMPVPVLVARLAEAVDAPISGQTVLGAMMAVTAVFLLPAVRGWGLRVRHSRWNGAGFAAGLAYVALTFFAHRVALARIHKFAELDHLQVESIGALPLPPSLWHWDGLVRSERGVYELRMDLGVPSASDTDLLASEHRYYPDAPPNSYIEEAKRLPEVQKVLWFARFPVTRFHKEGSEAIVDILDVRFSRTTADRPPAFTYRVRFGADGSLLSQGWATR</sequence>
<evidence type="ECO:0000313" key="2">
    <source>
        <dbReference type="EMBL" id="MBA0084351.1"/>
    </source>
</evidence>
<proteinExistence type="predicted"/>
<keyword evidence="2" id="KW-0378">Hydrolase</keyword>
<gene>
    <name evidence="2" type="ORF">HRJ53_05080</name>
</gene>
<reference evidence="2" key="1">
    <citation type="submission" date="2020-06" db="EMBL/GenBank/DDBJ databases">
        <title>Legume-microbial interactions unlock mineral nutrients during tropical forest succession.</title>
        <authorList>
            <person name="Epihov D.Z."/>
        </authorList>
    </citation>
    <scope>NUCLEOTIDE SEQUENCE [LARGE SCALE GENOMIC DNA]</scope>
    <source>
        <strain evidence="2">Pan2503</strain>
    </source>
</reference>
<keyword evidence="1" id="KW-0472">Membrane</keyword>
<evidence type="ECO:0000313" key="3">
    <source>
        <dbReference type="Proteomes" id="UP000567293"/>
    </source>
</evidence>
<evidence type="ECO:0000256" key="1">
    <source>
        <dbReference type="SAM" id="Phobius"/>
    </source>
</evidence>
<keyword evidence="1" id="KW-1133">Transmembrane helix</keyword>
<feature type="transmembrane region" description="Helical" evidence="1">
    <location>
        <begin position="164"/>
        <end position="181"/>
    </location>
</feature>
<feature type="transmembrane region" description="Helical" evidence="1">
    <location>
        <begin position="97"/>
        <end position="119"/>
    </location>
</feature>
<dbReference type="EMBL" id="JACDQQ010000490">
    <property type="protein sequence ID" value="MBA0084351.1"/>
    <property type="molecule type" value="Genomic_DNA"/>
</dbReference>
<dbReference type="PANTHER" id="PTHR40031">
    <property type="entry name" value="HYPOTHETICAL MEMBRANE SPANNING PROTEIN"/>
    <property type="match status" value="1"/>
</dbReference>
<dbReference type="Pfam" id="PF04307">
    <property type="entry name" value="YdjM"/>
    <property type="match status" value="1"/>
</dbReference>
<dbReference type="AlphaFoldDB" id="A0A7V8NN70"/>
<name>A0A7V8NN70_9BACT</name>
<feature type="transmembrane region" description="Helical" evidence="1">
    <location>
        <begin position="224"/>
        <end position="244"/>
    </location>
</feature>
<accession>A0A7V8NN70</accession>
<protein>
    <submittedName>
        <fullName evidence="2">Metal-dependent hydrolase</fullName>
    </submittedName>
</protein>
<dbReference type="Proteomes" id="UP000567293">
    <property type="component" value="Unassembled WGS sequence"/>
</dbReference>
<keyword evidence="3" id="KW-1185">Reference proteome</keyword>
<feature type="non-terminal residue" evidence="2">
    <location>
        <position position="1"/>
    </location>
</feature>
<feature type="transmembrane region" description="Helical" evidence="1">
    <location>
        <begin position="193"/>
        <end position="212"/>
    </location>
</feature>
<dbReference type="PANTHER" id="PTHR40031:SF1">
    <property type="entry name" value="MEMBRANE-BOUND METAL-DEPENDENT HYDROLASE"/>
    <property type="match status" value="1"/>
</dbReference>
<organism evidence="2 3">
    <name type="scientific">Candidatus Acidiferrum panamense</name>
    <dbReference type="NCBI Taxonomy" id="2741543"/>
    <lineage>
        <taxon>Bacteria</taxon>
        <taxon>Pseudomonadati</taxon>
        <taxon>Acidobacteriota</taxon>
        <taxon>Terriglobia</taxon>
        <taxon>Candidatus Acidiferrales</taxon>
        <taxon>Candidatus Acidiferrum</taxon>
    </lineage>
</organism>
<dbReference type="InterPro" id="IPR007404">
    <property type="entry name" value="YdjM-like"/>
</dbReference>